<dbReference type="SUPFAM" id="SSF140500">
    <property type="entry name" value="BAS1536-like"/>
    <property type="match status" value="1"/>
</dbReference>
<dbReference type="Proteomes" id="UP000271256">
    <property type="component" value="Unassembled WGS sequence"/>
</dbReference>
<name>A0A494WY03_9FIRM</name>
<comment type="caution">
    <text evidence="1">The sequence shown here is derived from an EMBL/GenBank/DDBJ whole genome shotgun (WGS) entry which is preliminary data.</text>
</comment>
<dbReference type="InterPro" id="IPR037208">
    <property type="entry name" value="Spo0E-like_sf"/>
</dbReference>
<dbReference type="InterPro" id="IPR036638">
    <property type="entry name" value="HLH_DNA-bd_sf"/>
</dbReference>
<dbReference type="Gene3D" id="4.10.280.10">
    <property type="entry name" value="Helix-loop-helix DNA-binding domain"/>
    <property type="match status" value="1"/>
</dbReference>
<gene>
    <name evidence="1" type="ORF">D7024_01430</name>
</gene>
<dbReference type="GO" id="GO:0046983">
    <property type="term" value="F:protein dimerization activity"/>
    <property type="evidence" value="ECO:0007669"/>
    <property type="project" value="InterPro"/>
</dbReference>
<proteinExistence type="predicted"/>
<reference evidence="1 2" key="1">
    <citation type="submission" date="2018-10" db="EMBL/GenBank/DDBJ databases">
        <authorList>
            <person name="Grouzdev D.S."/>
            <person name="Krutkina M.S."/>
            <person name="Tourova T.P."/>
            <person name="Nazina T.N."/>
        </authorList>
    </citation>
    <scope>NUCLEOTIDE SEQUENCE [LARGE SCALE GENOMIC DNA]</scope>
    <source>
        <strain evidence="1 2">435</strain>
    </source>
</reference>
<dbReference type="Pfam" id="PF09388">
    <property type="entry name" value="SpoOE-like"/>
    <property type="match status" value="1"/>
</dbReference>
<dbReference type="InterPro" id="IPR018540">
    <property type="entry name" value="Spo0E-like"/>
</dbReference>
<evidence type="ECO:0000313" key="2">
    <source>
        <dbReference type="Proteomes" id="UP000271256"/>
    </source>
</evidence>
<dbReference type="AlphaFoldDB" id="A0A494WY03"/>
<sequence>MNNKFCLLLRIERLRRRLNETGWKEQDRLLTLSRRLDTLIVQYQRLLLKIQKPPPGERRWHERS</sequence>
<keyword evidence="2" id="KW-1185">Reference proteome</keyword>
<dbReference type="RefSeq" id="WP_121450227.1">
    <property type="nucleotide sequence ID" value="NZ_RBWE01000001.1"/>
</dbReference>
<dbReference type="EMBL" id="RBWE01000001">
    <property type="protein sequence ID" value="RKO65757.1"/>
    <property type="molecule type" value="Genomic_DNA"/>
</dbReference>
<dbReference type="GO" id="GO:0043937">
    <property type="term" value="P:regulation of sporulation"/>
    <property type="evidence" value="ECO:0007669"/>
    <property type="project" value="InterPro"/>
</dbReference>
<accession>A0A494WY03</accession>
<evidence type="ECO:0000313" key="1">
    <source>
        <dbReference type="EMBL" id="RKO65757.1"/>
    </source>
</evidence>
<protein>
    <submittedName>
        <fullName evidence="1">Spo0E family sporulation regulatory protein-aspartic acid phosphatase</fullName>
    </submittedName>
</protein>
<organism evidence="1 2">
    <name type="scientific">Desulfofundulus salinus</name>
    <dbReference type="NCBI Taxonomy" id="2419843"/>
    <lineage>
        <taxon>Bacteria</taxon>
        <taxon>Bacillati</taxon>
        <taxon>Bacillota</taxon>
        <taxon>Clostridia</taxon>
        <taxon>Eubacteriales</taxon>
        <taxon>Peptococcaceae</taxon>
        <taxon>Desulfofundulus</taxon>
    </lineage>
</organism>